<organism evidence="8">
    <name type="scientific">Brassica napus</name>
    <name type="common">Rape</name>
    <dbReference type="NCBI Taxonomy" id="3708"/>
    <lineage>
        <taxon>Eukaryota</taxon>
        <taxon>Viridiplantae</taxon>
        <taxon>Streptophyta</taxon>
        <taxon>Embryophyta</taxon>
        <taxon>Tracheophyta</taxon>
        <taxon>Spermatophyta</taxon>
        <taxon>Magnoliopsida</taxon>
        <taxon>eudicotyledons</taxon>
        <taxon>Gunneridae</taxon>
        <taxon>Pentapetalae</taxon>
        <taxon>rosids</taxon>
        <taxon>malvids</taxon>
        <taxon>Brassicales</taxon>
        <taxon>Brassicaceae</taxon>
        <taxon>Brassiceae</taxon>
        <taxon>Brassica</taxon>
    </lineage>
</organism>
<comment type="function">
    <text evidence="4">Cleaves the distal alpha 1,2-linked glucose residue from the Glc(3)Man(9)GlcNAc(2) oligosaccharide precursor.</text>
</comment>
<dbReference type="InterPro" id="IPR031631">
    <property type="entry name" value="Glyco_hydro_63N"/>
</dbReference>
<keyword evidence="3 4" id="KW-0326">Glycosidase</keyword>
<keyword evidence="2 4" id="KW-0378">Hydrolase</keyword>
<feature type="domain" description="Glycosyl hydrolase family 63 N-terminal" evidence="7">
    <location>
        <begin position="74"/>
        <end position="226"/>
    </location>
</feature>
<keyword evidence="4" id="KW-0256">Endoplasmic reticulum</keyword>
<evidence type="ECO:0000256" key="2">
    <source>
        <dbReference type="ARBA" id="ARBA00022801"/>
    </source>
</evidence>
<dbReference type="PANTHER" id="PTHR10412">
    <property type="entry name" value="MANNOSYL-OLIGOSACCHARIDE GLUCOSIDASE"/>
    <property type="match status" value="1"/>
</dbReference>
<dbReference type="InterPro" id="IPR038518">
    <property type="entry name" value="Glyco_hydro_63N_sf"/>
</dbReference>
<feature type="transmembrane region" description="Helical" evidence="4">
    <location>
        <begin position="47"/>
        <end position="67"/>
    </location>
</feature>
<dbReference type="Gene3D" id="2.70.98.110">
    <property type="entry name" value="Glycosyl hydrolase family 63, N-terminal domain"/>
    <property type="match status" value="1"/>
</dbReference>
<dbReference type="EC" id="3.2.1.106" evidence="4"/>
<dbReference type="GO" id="GO:0005789">
    <property type="term" value="C:endoplasmic reticulum membrane"/>
    <property type="evidence" value="ECO:0007669"/>
    <property type="project" value="UniProtKB-SubCell"/>
</dbReference>
<protein>
    <recommendedName>
        <fullName evidence="4">Mannosyl-oligosaccharide glucosidase</fullName>
        <ecNumber evidence="4">3.2.1.106</ecNumber>
    </recommendedName>
</protein>
<dbReference type="EMBL" id="HG994364">
    <property type="protein sequence ID" value="CAF2316278.1"/>
    <property type="molecule type" value="Genomic_DNA"/>
</dbReference>
<reference evidence="8" key="1">
    <citation type="submission" date="2021-01" db="EMBL/GenBank/DDBJ databases">
        <authorList>
            <consortium name="Genoscope - CEA"/>
            <person name="William W."/>
        </authorList>
    </citation>
    <scope>NUCLEOTIDE SEQUENCE</scope>
</reference>
<comment type="subcellular location">
    <subcellularLocation>
        <location evidence="4">Endoplasmic reticulum membrane</location>
        <topology evidence="4">Single-pass type II membrane protein</topology>
    </subcellularLocation>
</comment>
<proteinExistence type="inferred from homology"/>
<evidence type="ECO:0000313" key="8">
    <source>
        <dbReference type="EMBL" id="CAF2316278.1"/>
    </source>
</evidence>
<dbReference type="Pfam" id="PF16923">
    <property type="entry name" value="Glyco_hydro_63N"/>
    <property type="match status" value="1"/>
</dbReference>
<evidence type="ECO:0000256" key="5">
    <source>
        <dbReference type="SAM" id="MobiDB-lite"/>
    </source>
</evidence>
<evidence type="ECO:0000256" key="3">
    <source>
        <dbReference type="ARBA" id="ARBA00023295"/>
    </source>
</evidence>
<dbReference type="InterPro" id="IPR004888">
    <property type="entry name" value="Glycoside_hydrolase_63"/>
</dbReference>
<sequence>MAKSDARPDKYSHTLDDETLPIIIPSVITPFPSPKVMDLPMVLLKKYMCLTFLVVFVVDFWIFLFQFKGEHKESLYWGTYRPQAYFGVRTRDPHPLVAGLMWLVAREGKPVMRHFCEDKDGLTSFGWKEHNGIDYGQQILVETDLRLETSFVKSKVGNLGYGGDWSVRIKVENKAWDDKEKRGVNLFFYIADESGNGLKFGFKDSSTLVYGSHADVGNWQLHLKSETPDLKIHHCGFKTANSVNLSDLVQKNLAVSFIFNIAKLSDTAEGHSNVYVFQISSMTQISTVDIAFISGIGEETAKMESRTEALTGLSLTTSLEKKHEEFDEKFRECFSLSEEVDSKILNVGKAAIGNMLGGIGYFYGQSKVHYLLPTHPVLHYWPAELYTAVPCRTKLPWGFLGDEGFHQMLIWRWDFRITLDIVGHWLDLMNELGWIPREQVLGAEALSKIKHDHVQYPNVANPPTLLLVLCDLVGGIQKNKFKTGESEEIVLFLETAFVRLEAWFQWLYTSQKGKEKGSFYWRGRDGTTDQELNPRTVASGMDDYPRASHPSDDEKHVDLRCWIYLAAHCMEFITNFLNKKETKVDYSSIAHQLSNLDDLMEMHYDYTHKTFLDFGNDTEKVRKSVRLVIKSGESVRVTDEDPKLQMVPHVGYASLFPFISKIIPPKSLILEEQLDLIFKDDVDLWSNYGLLSLAKTSSLYMKPNALHQPIPCWRGPIWMNMNYMILASLEYYSTVDGDFKDKARRIYDELRNNLISNVVKVYDQTEYIWERYDQTKGTGEGEHDFTGWSSLILLIMTKDYPRL</sequence>
<dbReference type="PANTHER" id="PTHR10412:SF19">
    <property type="entry name" value="MANNOSYL-OLIGOSACCHARIDE GLUCOSIDASE"/>
    <property type="match status" value="1"/>
</dbReference>
<feature type="domain" description="Glycosyl hydrolase family 63 C-terminal" evidence="6">
    <location>
        <begin position="311"/>
        <end position="797"/>
    </location>
</feature>
<dbReference type="SUPFAM" id="SSF48208">
    <property type="entry name" value="Six-hairpin glycosidases"/>
    <property type="match status" value="1"/>
</dbReference>
<comment type="catalytic activity">
    <reaction evidence="4">
        <text>N(4)-(alpha-D-Glc-(1-&gt;2)-alpha-D-Glc-(1-&gt;3)-alpha-D-Glc-(1-&gt;3)-alpha-D-Man-(1-&gt;2)-alpha-D-Man-(1-&gt;2)-alpha-D-Man-(1-&gt;3)-[alpha-D-Man-(1-&gt;2)-alpha-D-Man-(1-&gt;3)-[alpha-D-Man-(1-&gt;2)-alpha-D-Man-(1-&gt;6)]-alpha-D-Man-(1-&gt;6)]-beta-D-Man-(1-&gt;4)-beta-D-GlcNAc-(1-&gt;4)-beta-D-GlcNAc)-L-asparaginyl-[protein] + H2O = N(4)-(alpha-D-Glc-(1-&gt;3)-alpha-D-Glc-(1-&gt;3)-alpha-D-Man-(1-&gt;2)-alpha-D-Man-(1-&gt;2)-alpha-D-Man-(1-&gt;3)-[alpha-D-Man-(1-&gt;2)-alpha-D-Man-(1-&gt;3)-[alpha-D-Man-(1-&gt;2)-alpha-D-Man-(1-&gt;6)]-alpha-D-Man-(1-&gt;6)]-beta-D-Man-(1-&gt;4)-beta-D-GlcNAc-(1-&gt;4)-beta-D-GlcNAc)-L-asparaginyl-[protein] + beta-D-glucose</text>
        <dbReference type="Rhea" id="RHEA:55988"/>
        <dbReference type="Rhea" id="RHEA-COMP:12806"/>
        <dbReference type="Rhea" id="RHEA-COMP:14355"/>
        <dbReference type="ChEBI" id="CHEBI:15377"/>
        <dbReference type="ChEBI" id="CHEBI:15903"/>
        <dbReference type="ChEBI" id="CHEBI:59082"/>
        <dbReference type="ChEBI" id="CHEBI:132537"/>
        <dbReference type="EC" id="3.2.1.106"/>
    </reaction>
</comment>
<evidence type="ECO:0000256" key="1">
    <source>
        <dbReference type="ARBA" id="ARBA00010833"/>
    </source>
</evidence>
<dbReference type="GO" id="GO:0006487">
    <property type="term" value="P:protein N-linked glycosylation"/>
    <property type="evidence" value="ECO:0007669"/>
    <property type="project" value="UniProtKB-UniRule"/>
</dbReference>
<accession>A0A817B2S6</accession>
<dbReference type="Gene3D" id="1.50.10.10">
    <property type="match status" value="1"/>
</dbReference>
<dbReference type="Proteomes" id="UP001295469">
    <property type="component" value="Chromosome A10"/>
</dbReference>
<gene>
    <name evidence="8" type="ORF">DARMORV10_A10P06090.1</name>
</gene>
<keyword evidence="4" id="KW-0812">Transmembrane</keyword>
<dbReference type="InterPro" id="IPR008928">
    <property type="entry name" value="6-hairpin_glycosidase_sf"/>
</dbReference>
<dbReference type="GO" id="GO:0004573">
    <property type="term" value="F:Glc3Man9GlcNAc2 oligosaccharide glucosidase activity"/>
    <property type="evidence" value="ECO:0007669"/>
    <property type="project" value="UniProtKB-UniRule"/>
</dbReference>
<keyword evidence="4" id="KW-0472">Membrane</keyword>
<keyword evidence="4" id="KW-1133">Transmembrane helix</keyword>
<feature type="region of interest" description="Disordered" evidence="5">
    <location>
        <begin position="525"/>
        <end position="549"/>
    </location>
</feature>
<dbReference type="Pfam" id="PF03200">
    <property type="entry name" value="Glyco_hydro_63"/>
    <property type="match status" value="1"/>
</dbReference>
<dbReference type="AlphaFoldDB" id="A0A817B2S6"/>
<dbReference type="InterPro" id="IPR012341">
    <property type="entry name" value="6hp_glycosidase-like_sf"/>
</dbReference>
<name>A0A817B2S6_BRANA</name>
<dbReference type="InterPro" id="IPR031335">
    <property type="entry name" value="Glyco_hydro_63_C"/>
</dbReference>
<dbReference type="GO" id="GO:0009311">
    <property type="term" value="P:oligosaccharide metabolic process"/>
    <property type="evidence" value="ECO:0007669"/>
    <property type="project" value="UniProtKB-UniRule"/>
</dbReference>
<comment type="similarity">
    <text evidence="1 4">Belongs to the glycosyl hydrolase 63 family.</text>
</comment>
<evidence type="ECO:0000259" key="6">
    <source>
        <dbReference type="Pfam" id="PF03200"/>
    </source>
</evidence>
<evidence type="ECO:0000256" key="4">
    <source>
        <dbReference type="RuleBase" id="RU368089"/>
    </source>
</evidence>
<evidence type="ECO:0000259" key="7">
    <source>
        <dbReference type="Pfam" id="PF16923"/>
    </source>
</evidence>